<comment type="caution">
    <text evidence="1">The sequence shown here is derived from an EMBL/GenBank/DDBJ whole genome shotgun (WGS) entry which is preliminary data.</text>
</comment>
<organism evidence="1 2">
    <name type="scientific">Candidatus Chryseobacterium massiliense</name>
    <dbReference type="NCBI Taxonomy" id="204089"/>
    <lineage>
        <taxon>Bacteria</taxon>
        <taxon>Pseudomonadati</taxon>
        <taxon>Bacteroidota</taxon>
        <taxon>Flavobacteriia</taxon>
        <taxon>Flavobacteriales</taxon>
        <taxon>Weeksellaceae</taxon>
        <taxon>Chryseobacterium group</taxon>
        <taxon>Chryseobacterium</taxon>
    </lineage>
</organism>
<sequence length="273" mass="31970">MNRMSYKITFFTFLFFFAIVNFSAQEKVNIDDVESRYVYLLKYQIDSLDKSSSSEEYFILERGKEKSQFMGVTSYNRDSLAGGANRFAFGLDPKSLPKTNFTFRVIKNFEKNNISYYDYIIKDNFIYEEKPDFNWKITGETKEIGNLKCQAALVTYAGRDYKAWFTNEIPVSDGPYKFYGLPGLIVEIEDSKKQYTFELVSYKTFSEKPKMWISKKRVKGKTVKKSEFYKAFKNFHENFVSEIAKGGFSFDSGTERQIKDRIKKKNNPIELAP</sequence>
<accession>A0A3D9BHY1</accession>
<dbReference type="Pfam" id="PF09697">
    <property type="entry name" value="Porph_ging"/>
    <property type="match status" value="1"/>
</dbReference>
<name>A0A3D9BHY1_9FLAO</name>
<dbReference type="Proteomes" id="UP000256924">
    <property type="component" value="Unassembled WGS sequence"/>
</dbReference>
<evidence type="ECO:0000313" key="2">
    <source>
        <dbReference type="Proteomes" id="UP000256924"/>
    </source>
</evidence>
<reference evidence="1 2" key="1">
    <citation type="journal article" date="2004" name="Emerg. Infect. Dis.">
        <title>Amoebae-resisting bacteria isolated from human nasal swabs by amoebal coculture.</title>
        <authorList>
            <person name="Greub G."/>
            <person name="La Scola B."/>
            <person name="Raoult D."/>
        </authorList>
    </citation>
    <scope>NUCLEOTIDE SEQUENCE [LARGE SCALE GENOMIC DNA]</scope>
    <source>
        <strain evidence="1 2">CCUG 51329</strain>
    </source>
</reference>
<gene>
    <name evidence="1" type="ORF">DRF68_00185</name>
</gene>
<dbReference type="NCBIfam" id="TIGR01200">
    <property type="entry name" value="GLPGLI"/>
    <property type="match status" value="1"/>
</dbReference>
<evidence type="ECO:0008006" key="3">
    <source>
        <dbReference type="Google" id="ProtNLM"/>
    </source>
</evidence>
<proteinExistence type="predicted"/>
<dbReference type="InterPro" id="IPR005901">
    <property type="entry name" value="GLPGLI"/>
</dbReference>
<protein>
    <recommendedName>
        <fullName evidence="3">GLPGLI family protein</fullName>
    </recommendedName>
</protein>
<keyword evidence="2" id="KW-1185">Reference proteome</keyword>
<dbReference type="EMBL" id="QNVU01000001">
    <property type="protein sequence ID" value="REC53066.1"/>
    <property type="molecule type" value="Genomic_DNA"/>
</dbReference>
<dbReference type="AlphaFoldDB" id="A0A3D9BHY1"/>
<evidence type="ECO:0000313" key="1">
    <source>
        <dbReference type="EMBL" id="REC53066.1"/>
    </source>
</evidence>